<protein>
    <submittedName>
        <fullName evidence="6">TPM domain-containing protein</fullName>
    </submittedName>
</protein>
<keyword evidence="3" id="KW-1133">Transmembrane helix</keyword>
<dbReference type="EMBL" id="JADKRP010000001">
    <property type="protein sequence ID" value="MBF4630197.1"/>
    <property type="molecule type" value="Genomic_DNA"/>
</dbReference>
<keyword evidence="1" id="KW-0175">Coiled coil</keyword>
<dbReference type="AlphaFoldDB" id="A0A8I0VBC1"/>
<evidence type="ECO:0000256" key="4">
    <source>
        <dbReference type="SAM" id="SignalP"/>
    </source>
</evidence>
<feature type="chain" id="PRO_5034168497" evidence="4">
    <location>
        <begin position="28"/>
        <end position="685"/>
    </location>
</feature>
<organism evidence="6 7">
    <name type="scientific">Clavibacter phaseoli</name>
    <dbReference type="NCBI Taxonomy" id="1734031"/>
    <lineage>
        <taxon>Bacteria</taxon>
        <taxon>Bacillati</taxon>
        <taxon>Actinomycetota</taxon>
        <taxon>Actinomycetes</taxon>
        <taxon>Micrococcales</taxon>
        <taxon>Microbacteriaceae</taxon>
        <taxon>Clavibacter</taxon>
    </lineage>
</organism>
<evidence type="ECO:0000256" key="1">
    <source>
        <dbReference type="SAM" id="Coils"/>
    </source>
</evidence>
<comment type="caution">
    <text evidence="6">The sequence shown here is derived from an EMBL/GenBank/DDBJ whole genome shotgun (WGS) entry which is preliminary data.</text>
</comment>
<feature type="region of interest" description="Disordered" evidence="2">
    <location>
        <begin position="152"/>
        <end position="176"/>
    </location>
</feature>
<feature type="domain" description="TPM" evidence="5">
    <location>
        <begin position="40"/>
        <end position="154"/>
    </location>
</feature>
<keyword evidence="7" id="KW-1185">Reference proteome</keyword>
<feature type="coiled-coil region" evidence="1">
    <location>
        <begin position="308"/>
        <end position="363"/>
    </location>
</feature>
<proteinExistence type="predicted"/>
<gene>
    <name evidence="6" type="ORF">ITJ42_03095</name>
</gene>
<evidence type="ECO:0000313" key="6">
    <source>
        <dbReference type="EMBL" id="MBF4630197.1"/>
    </source>
</evidence>
<accession>A0A8I0VBC1</accession>
<evidence type="ECO:0000313" key="7">
    <source>
        <dbReference type="Proteomes" id="UP000634579"/>
    </source>
</evidence>
<feature type="signal peptide" evidence="4">
    <location>
        <begin position="1"/>
        <end position="27"/>
    </location>
</feature>
<feature type="transmembrane region" description="Helical" evidence="3">
    <location>
        <begin position="184"/>
        <end position="205"/>
    </location>
</feature>
<sequence>MPRSARLLGAALALGLIGAMVPTAAQATEPVDFGGATILDPVDAVTSAQEQEIQQAIDQLQADTGITLHVAYVDTFTDPADFAAWGQATNTANGFGSTDSLLAVAVEGREISFGAPSALSESARDQLVENAITPELQSGDWAGAAVAAAQGIESQTQTGSGTGTGAGTGTGSTPSTDSGSGIDFGLVLLYVLGAILLAAVATTLVGRRKKKKAVAAKRQAALAEMRTAEQRAGSMLVQLDDALETSEQEVGFAEAEFGSGAVGPYREVLVSAGGKVREAFALKQKLDDTIEDTDEERRTWAARIVDLCEEARAELDAQAASFDELRALEKNAPQTLAAIVTDAETLKSRIDRTQEAVDLLGRRYAGPSMTTVTGNVDQARSLLSFATDTAQEAAEAIRAGDRTSTGEIAVRVRAAQQAVGQAGKLLDGVDRVSSDLEHASTRVQEEIADVRSDIQDARAAQRGGRMPELTRLVEAAEQAIADAKPLQGRLADPLTSVTLLQEAEARLDEALAPVREQQEQVQRAIGYLPRALSTAESQVATARDFISTRRGGVGEEARTRLAHAQRALDDAHEAAPRDPVRAVAASQAATSYAAQAIEAAQRDLDQGGGYGGGMMGGRGGGDAFGGAIMGGIIGGLLSGGGGGWSGGGGGGGGFGGGGFGGGGGGFGGGGFGGGGGGGGFGGGSF</sequence>
<feature type="coiled-coil region" evidence="1">
    <location>
        <begin position="211"/>
        <end position="256"/>
    </location>
</feature>
<keyword evidence="4" id="KW-0732">Signal</keyword>
<reference evidence="6 7" key="1">
    <citation type="submission" date="2020-10" db="EMBL/GenBank/DDBJ databases">
        <title>Draft genome sequences of plant-associated actinobacteria.</title>
        <authorList>
            <person name="Tarlachkov S.V."/>
            <person name="Starodumova I.P."/>
            <person name="Dorofeeva L.V."/>
            <person name="Prisyazhnaya N.V."/>
            <person name="Roubtsova T.V."/>
            <person name="Chizhov V.N."/>
            <person name="Nadler S.A."/>
            <person name="Subbotin S.A."/>
            <person name="Evtushenko L.I."/>
        </authorList>
    </citation>
    <scope>NUCLEOTIDE SEQUENCE [LARGE SCALE GENOMIC DNA]</scope>
    <source>
        <strain evidence="6 7">VKM Ac-2886</strain>
    </source>
</reference>
<dbReference type="Pfam" id="PF04536">
    <property type="entry name" value="TPM_phosphatase"/>
    <property type="match status" value="1"/>
</dbReference>
<name>A0A8I0VBC1_9MICO</name>
<dbReference type="InterPro" id="IPR007621">
    <property type="entry name" value="TPM_dom"/>
</dbReference>
<dbReference type="Proteomes" id="UP000634579">
    <property type="component" value="Unassembled WGS sequence"/>
</dbReference>
<dbReference type="Gene3D" id="3.10.310.50">
    <property type="match status" value="1"/>
</dbReference>
<evidence type="ECO:0000259" key="5">
    <source>
        <dbReference type="Pfam" id="PF04536"/>
    </source>
</evidence>
<keyword evidence="3" id="KW-0472">Membrane</keyword>
<dbReference type="RefSeq" id="WP_194674331.1">
    <property type="nucleotide sequence ID" value="NZ_JADKRP010000001.1"/>
</dbReference>
<evidence type="ECO:0000256" key="3">
    <source>
        <dbReference type="SAM" id="Phobius"/>
    </source>
</evidence>
<keyword evidence="3" id="KW-0812">Transmembrane</keyword>
<feature type="compositionally biased region" description="Gly residues" evidence="2">
    <location>
        <begin position="160"/>
        <end position="170"/>
    </location>
</feature>
<evidence type="ECO:0000256" key="2">
    <source>
        <dbReference type="SAM" id="MobiDB-lite"/>
    </source>
</evidence>